<keyword evidence="1" id="KW-0472">Membrane</keyword>
<organism evidence="5 6">
    <name type="scientific">Pseudomonas oryzihabitans</name>
    <dbReference type="NCBI Taxonomy" id="47885"/>
    <lineage>
        <taxon>Bacteria</taxon>
        <taxon>Pseudomonadati</taxon>
        <taxon>Pseudomonadota</taxon>
        <taxon>Gammaproteobacteria</taxon>
        <taxon>Pseudomonadales</taxon>
        <taxon>Pseudomonadaceae</taxon>
        <taxon>Pseudomonas</taxon>
    </lineage>
</organism>
<dbReference type="EC" id="3.1.4.52" evidence="5"/>
<dbReference type="GO" id="GO:0007165">
    <property type="term" value="P:signal transduction"/>
    <property type="evidence" value="ECO:0007669"/>
    <property type="project" value="InterPro"/>
</dbReference>
<protein>
    <submittedName>
        <fullName evidence="5">Diguanylate cyclase (GGDEF)-like protein</fullName>
        <ecNumber evidence="5">3.1.4.52</ecNumber>
    </submittedName>
</protein>
<dbReference type="SMART" id="SM00052">
    <property type="entry name" value="EAL"/>
    <property type="match status" value="1"/>
</dbReference>
<feature type="domain" description="GGDEF" evidence="4">
    <location>
        <begin position="370"/>
        <end position="507"/>
    </location>
</feature>
<reference evidence="5" key="1">
    <citation type="submission" date="2023-08" db="EMBL/GenBank/DDBJ databases">
        <title>Functional and genomic diversity of the sorghum phyllosphere microbiome.</title>
        <authorList>
            <person name="Shade A."/>
        </authorList>
    </citation>
    <scope>NUCLEOTIDE SEQUENCE</scope>
    <source>
        <strain evidence="5">SORGH_AS_0201</strain>
    </source>
</reference>
<evidence type="ECO:0000259" key="2">
    <source>
        <dbReference type="PROSITE" id="PS50883"/>
    </source>
</evidence>
<keyword evidence="5" id="KW-0378">Hydrolase</keyword>
<evidence type="ECO:0000259" key="3">
    <source>
        <dbReference type="PROSITE" id="PS50885"/>
    </source>
</evidence>
<dbReference type="GO" id="GO:0071111">
    <property type="term" value="F:cyclic-guanylate-specific phosphodiesterase activity"/>
    <property type="evidence" value="ECO:0007669"/>
    <property type="project" value="UniProtKB-EC"/>
</dbReference>
<dbReference type="InterPro" id="IPR000160">
    <property type="entry name" value="GGDEF_dom"/>
</dbReference>
<dbReference type="Proteomes" id="UP001268036">
    <property type="component" value="Unassembled WGS sequence"/>
</dbReference>
<dbReference type="GO" id="GO:0016020">
    <property type="term" value="C:membrane"/>
    <property type="evidence" value="ECO:0007669"/>
    <property type="project" value="InterPro"/>
</dbReference>
<evidence type="ECO:0000313" key="5">
    <source>
        <dbReference type="EMBL" id="MDR6233981.1"/>
    </source>
</evidence>
<dbReference type="AlphaFoldDB" id="A0AAJ2EX12"/>
<dbReference type="SMART" id="SM00267">
    <property type="entry name" value="GGDEF"/>
    <property type="match status" value="1"/>
</dbReference>
<dbReference type="PROSITE" id="PS50887">
    <property type="entry name" value="GGDEF"/>
    <property type="match status" value="1"/>
</dbReference>
<dbReference type="PROSITE" id="PS50885">
    <property type="entry name" value="HAMP"/>
    <property type="match status" value="1"/>
</dbReference>
<dbReference type="InterPro" id="IPR003660">
    <property type="entry name" value="HAMP_dom"/>
</dbReference>
<dbReference type="InterPro" id="IPR052155">
    <property type="entry name" value="Biofilm_reg_signaling"/>
</dbReference>
<evidence type="ECO:0000313" key="6">
    <source>
        <dbReference type="Proteomes" id="UP001268036"/>
    </source>
</evidence>
<dbReference type="PANTHER" id="PTHR44757">
    <property type="entry name" value="DIGUANYLATE CYCLASE DGCP"/>
    <property type="match status" value="1"/>
</dbReference>
<dbReference type="Pfam" id="PF00990">
    <property type="entry name" value="GGDEF"/>
    <property type="match status" value="1"/>
</dbReference>
<proteinExistence type="predicted"/>
<feature type="domain" description="EAL" evidence="2">
    <location>
        <begin position="515"/>
        <end position="768"/>
    </location>
</feature>
<dbReference type="Pfam" id="PF00563">
    <property type="entry name" value="EAL"/>
    <property type="match status" value="1"/>
</dbReference>
<dbReference type="InterPro" id="IPR029787">
    <property type="entry name" value="Nucleotide_cyclase"/>
</dbReference>
<dbReference type="EMBL" id="JAVJAF010000001">
    <property type="protein sequence ID" value="MDR6233981.1"/>
    <property type="molecule type" value="Genomic_DNA"/>
</dbReference>
<dbReference type="Gene3D" id="3.20.20.450">
    <property type="entry name" value="EAL domain"/>
    <property type="match status" value="1"/>
</dbReference>
<comment type="caution">
    <text evidence="5">The sequence shown here is derived from an EMBL/GenBank/DDBJ whole genome shotgun (WGS) entry which is preliminary data.</text>
</comment>
<dbReference type="RefSeq" id="WP_309757354.1">
    <property type="nucleotide sequence ID" value="NZ_JAVJAF010000001.1"/>
</dbReference>
<dbReference type="CDD" id="cd01948">
    <property type="entry name" value="EAL"/>
    <property type="match status" value="1"/>
</dbReference>
<evidence type="ECO:0000259" key="4">
    <source>
        <dbReference type="PROSITE" id="PS50887"/>
    </source>
</evidence>
<dbReference type="SUPFAM" id="SSF55073">
    <property type="entry name" value="Nucleotide cyclase"/>
    <property type="match status" value="1"/>
</dbReference>
<evidence type="ECO:0000256" key="1">
    <source>
        <dbReference type="SAM" id="Phobius"/>
    </source>
</evidence>
<dbReference type="InterPro" id="IPR043128">
    <property type="entry name" value="Rev_trsase/Diguanyl_cyclase"/>
</dbReference>
<dbReference type="CDD" id="cd01949">
    <property type="entry name" value="GGDEF"/>
    <property type="match status" value="1"/>
</dbReference>
<name>A0AAJ2EX12_9PSED</name>
<dbReference type="PROSITE" id="PS50883">
    <property type="entry name" value="EAL"/>
    <property type="match status" value="1"/>
</dbReference>
<keyword evidence="1" id="KW-0812">Transmembrane</keyword>
<feature type="transmembrane region" description="Helical" evidence="1">
    <location>
        <begin position="261"/>
        <end position="281"/>
    </location>
</feature>
<sequence>MSLNRRALLLILPVALLCSLTLVSLGYKVQREAVIGLERSRLNHDLGALVTAYHEYAHFSRSLLYALSNSPTLGAFLRQLDVPYRKEAMGTQIQQTVTQLVGSDVPSRISFAIARPDRSLAYYYEYSDDPFAQLNPAQRRLLEHPANNSESLAEHHDDLIEEEGQALLVANTAILPSTGAAPMPSQRDQAMTLQLAVRPDRMENLRHRLELAYGAPLTITSTPPPMPTGLAAMEQLSPRRYVQLIPDPRLLEDRLTQLATLYFGGGLAVTLICFLILVVLIRRYITEPVARLDRQLTEVLDGERQSLETPQEPGEIGHLGGNMKRLHDNNLTILTQLRNALRTDPLTQIGNRRHFQLTGEQWLAEDADPTTIALLCFGLDHFKSVNDRFGHAAGDALLRALAQRTQGLIDTQPEFGGAVFTRLAGDEFAILMRGERAGLHALQLGEQLQRAHHHGTLLGERRYAVSLSLGLTALEDPPNLAELLAQANLAMDEAKAKGGNQLVRFTPQLAAQQRRLDLLDEQLRQLDPDSEFHLEYMPAVDAQGRVRSVEALVRWTSPTLGKVSPAEFIPIAERQGQFRWIDRWVIDRAFQDYPELAEALGVQPILSINLSSAQLDQADIVPYLKERARYHRVDPTQIELEFTETFAAELNECTLTLLRELRSAGFRVAIDDFGVGYTSIQQVTDYPADTIKFDRLIVERLGHPGNQASLDALVAFCHARDAQVIAEGVDTLLKQQCLEQAGCDLLQGFLICPPRCLHDLREWQRQRQGLSSRA</sequence>
<keyword evidence="1" id="KW-1133">Transmembrane helix</keyword>
<feature type="domain" description="HAMP" evidence="3">
    <location>
        <begin position="283"/>
        <end position="335"/>
    </location>
</feature>
<gene>
    <name evidence="5" type="ORF">QE440_001722</name>
</gene>
<dbReference type="PANTHER" id="PTHR44757:SF2">
    <property type="entry name" value="BIOFILM ARCHITECTURE MAINTENANCE PROTEIN MBAA"/>
    <property type="match status" value="1"/>
</dbReference>
<dbReference type="InterPro" id="IPR001633">
    <property type="entry name" value="EAL_dom"/>
</dbReference>
<dbReference type="InterPro" id="IPR035919">
    <property type="entry name" value="EAL_sf"/>
</dbReference>
<dbReference type="NCBIfam" id="TIGR00254">
    <property type="entry name" value="GGDEF"/>
    <property type="match status" value="1"/>
</dbReference>
<accession>A0AAJ2EX12</accession>
<dbReference type="SUPFAM" id="SSF141868">
    <property type="entry name" value="EAL domain-like"/>
    <property type="match status" value="1"/>
</dbReference>
<dbReference type="Gene3D" id="3.30.70.270">
    <property type="match status" value="1"/>
</dbReference>